<name>A0A6P4IK44_DROKI</name>
<feature type="compositionally biased region" description="Polar residues" evidence="1">
    <location>
        <begin position="99"/>
        <end position="119"/>
    </location>
</feature>
<gene>
    <name evidence="4" type="primary">LOC108079532</name>
</gene>
<protein>
    <submittedName>
        <fullName evidence="4">Histone-lysine N-methyltransferase SETDB1-A</fullName>
    </submittedName>
</protein>
<reference evidence="3" key="1">
    <citation type="submission" date="2025-05" db="UniProtKB">
        <authorList>
            <consortium name="RefSeq"/>
        </authorList>
    </citation>
    <scope>NUCLEOTIDE SEQUENCE [LARGE SCALE GENOMIC DNA]</scope>
    <source>
        <strain evidence="3">14028-0561.14</strain>
    </source>
</reference>
<keyword evidence="2" id="KW-0732">Signal</keyword>
<evidence type="ECO:0000313" key="3">
    <source>
        <dbReference type="Proteomes" id="UP001652661"/>
    </source>
</evidence>
<dbReference type="OrthoDB" id="7869635at2759"/>
<feature type="compositionally biased region" description="Low complexity" evidence="1">
    <location>
        <begin position="188"/>
        <end position="197"/>
    </location>
</feature>
<sequence length="329" mass="35716">MRVRLLVIWITLTALLQWSRAQEDNIQEVSLSGGVESTDPDEQKSPGIKDNMNISPTTDMPEVKPLIDSATEPQVEQQDHHQSGEDKMEPADLGLGTQDMPSDGSQISVMSAEETTTGSIPPIEVQDQEKPTNQGPSSAEADILKKPPTSPVKSTATESPDYQEDAPYENNSLQVETTPPAPTPAPTTAPTAATTATPTPPPPAVLRPQSCYSCLDCNATVTDDQKTTCKTVPGDRNGCYTMLVKDKNLVPDKKNYVERGCSSELSPPFLLYCKANKDLCKKCDGNYCNVYDMTSLQETTAGGTSPRLLDSLLIGGICLVNCWRRQVFY</sequence>
<evidence type="ECO:0000256" key="1">
    <source>
        <dbReference type="SAM" id="MobiDB-lite"/>
    </source>
</evidence>
<dbReference type="RefSeq" id="XP_017029357.2">
    <property type="nucleotide sequence ID" value="XM_017173868.2"/>
</dbReference>
<dbReference type="GeneID" id="108079532"/>
<evidence type="ECO:0000256" key="2">
    <source>
        <dbReference type="SAM" id="SignalP"/>
    </source>
</evidence>
<feature type="chain" id="PRO_5046611952" evidence="2">
    <location>
        <begin position="22"/>
        <end position="329"/>
    </location>
</feature>
<feature type="region of interest" description="Disordered" evidence="1">
    <location>
        <begin position="30"/>
        <end position="201"/>
    </location>
</feature>
<feature type="compositionally biased region" description="Polar residues" evidence="1">
    <location>
        <begin position="151"/>
        <end position="160"/>
    </location>
</feature>
<dbReference type="AlphaFoldDB" id="A0A6P4IK44"/>
<feature type="compositionally biased region" description="Basic and acidic residues" evidence="1">
    <location>
        <begin position="77"/>
        <end position="90"/>
    </location>
</feature>
<accession>A0A6P4IK44</accession>
<reference evidence="4" key="2">
    <citation type="submission" date="2025-08" db="UniProtKB">
        <authorList>
            <consortium name="RefSeq"/>
        </authorList>
    </citation>
    <scope>IDENTIFICATION</scope>
    <source>
        <strain evidence="4">14028-0561.14</strain>
        <tissue evidence="4">Whole fly</tissue>
    </source>
</reference>
<proteinExistence type="predicted"/>
<dbReference type="CDD" id="cd00117">
    <property type="entry name" value="TFP"/>
    <property type="match status" value="1"/>
</dbReference>
<evidence type="ECO:0000313" key="4">
    <source>
        <dbReference type="RefSeq" id="XP_017029357.2"/>
    </source>
</evidence>
<dbReference type="Proteomes" id="UP001652661">
    <property type="component" value="Chromosome 2L"/>
</dbReference>
<keyword evidence="3" id="KW-1185">Reference proteome</keyword>
<feature type="signal peptide" evidence="2">
    <location>
        <begin position="1"/>
        <end position="21"/>
    </location>
</feature>
<organism evidence="3 4">
    <name type="scientific">Drosophila kikkawai</name>
    <name type="common">Fruit fly</name>
    <dbReference type="NCBI Taxonomy" id="30033"/>
    <lineage>
        <taxon>Eukaryota</taxon>
        <taxon>Metazoa</taxon>
        <taxon>Ecdysozoa</taxon>
        <taxon>Arthropoda</taxon>
        <taxon>Hexapoda</taxon>
        <taxon>Insecta</taxon>
        <taxon>Pterygota</taxon>
        <taxon>Neoptera</taxon>
        <taxon>Endopterygota</taxon>
        <taxon>Diptera</taxon>
        <taxon>Brachycera</taxon>
        <taxon>Muscomorpha</taxon>
        <taxon>Ephydroidea</taxon>
        <taxon>Drosophilidae</taxon>
        <taxon>Drosophila</taxon>
        <taxon>Sophophora</taxon>
    </lineage>
</organism>